<protein>
    <submittedName>
        <fullName evidence="4">HNH endonuclease</fullName>
    </submittedName>
</protein>
<dbReference type="GeneID" id="56085653"/>
<dbReference type="GO" id="GO:0005829">
    <property type="term" value="C:cytosol"/>
    <property type="evidence" value="ECO:0007669"/>
    <property type="project" value="TreeGrafter"/>
</dbReference>
<evidence type="ECO:0000313" key="4">
    <source>
        <dbReference type="EMBL" id="QLH84452.1"/>
    </source>
</evidence>
<evidence type="ECO:0000313" key="5">
    <source>
        <dbReference type="Proteomes" id="UP000509346"/>
    </source>
</evidence>
<sequence>MPECPTCGKSLSTEAGKRQHHAKVHGESLPNRTCEGCGTEFYDPKARLSYCDDCDPNAGENNGNWKDATERVECERCGDEFEYYPSDKKGVYCPDCVREADEFLGDSYAEVHDIERVERECEYCGDAFSVLPCAIRDGGVRFCSRDCLSAALYDSGSNSGVYSGDWYRVRRRALDRDDHRCQYCGKRREAIGCEPDVHHITPIRTFDDPQRAHSLDNVVALCRSCHLRAESGEIPATELRPE</sequence>
<keyword evidence="4" id="KW-0255">Endonuclease</keyword>
<evidence type="ECO:0000256" key="1">
    <source>
        <dbReference type="ARBA" id="ARBA00022722"/>
    </source>
</evidence>
<dbReference type="GO" id="GO:0016787">
    <property type="term" value="F:hydrolase activity"/>
    <property type="evidence" value="ECO:0007669"/>
    <property type="project" value="UniProtKB-KW"/>
</dbReference>
<dbReference type="RefSeq" id="WP_179919535.1">
    <property type="nucleotide sequence ID" value="NZ_CP058909.1"/>
</dbReference>
<feature type="domain" description="C2H2-type" evidence="3">
    <location>
        <begin position="2"/>
        <end position="30"/>
    </location>
</feature>
<dbReference type="GO" id="GO:0004519">
    <property type="term" value="F:endonuclease activity"/>
    <property type="evidence" value="ECO:0007669"/>
    <property type="project" value="UniProtKB-KW"/>
</dbReference>
<dbReference type="PANTHER" id="PTHR41286">
    <property type="entry name" value="HNH NUCLEASE YAJD-RELATED"/>
    <property type="match status" value="1"/>
</dbReference>
<dbReference type="GO" id="GO:0008270">
    <property type="term" value="F:zinc ion binding"/>
    <property type="evidence" value="ECO:0007669"/>
    <property type="project" value="InterPro"/>
</dbReference>
<evidence type="ECO:0000259" key="3">
    <source>
        <dbReference type="PROSITE" id="PS50157"/>
    </source>
</evidence>
<dbReference type="InterPro" id="IPR002711">
    <property type="entry name" value="HNH"/>
</dbReference>
<dbReference type="InterPro" id="IPR013087">
    <property type="entry name" value="Znf_C2H2_type"/>
</dbReference>
<proteinExistence type="predicted"/>
<keyword evidence="2" id="KW-0378">Hydrolase</keyword>
<dbReference type="PANTHER" id="PTHR41286:SF1">
    <property type="entry name" value="HNH NUCLEASE YAJD-RELATED"/>
    <property type="match status" value="1"/>
</dbReference>
<keyword evidence="5" id="KW-1185">Reference proteome</keyword>
<dbReference type="KEGG" id="hpel:HZS54_23650"/>
<organism evidence="4 5">
    <name type="scientific">Halosimplex pelagicum</name>
    <dbReference type="NCBI Taxonomy" id="869886"/>
    <lineage>
        <taxon>Archaea</taxon>
        <taxon>Methanobacteriati</taxon>
        <taxon>Methanobacteriota</taxon>
        <taxon>Stenosarchaea group</taxon>
        <taxon>Halobacteria</taxon>
        <taxon>Halobacteriales</taxon>
        <taxon>Haloarculaceae</taxon>
        <taxon>Halosimplex</taxon>
    </lineage>
</organism>
<name>A0A7D5TW24_9EURY</name>
<dbReference type="InterPro" id="IPR003615">
    <property type="entry name" value="HNH_nuc"/>
</dbReference>
<dbReference type="PROSITE" id="PS00028">
    <property type="entry name" value="ZINC_FINGER_C2H2_1"/>
    <property type="match status" value="1"/>
</dbReference>
<accession>A0A7D5TW24</accession>
<gene>
    <name evidence="4" type="ORF">HZS54_23650</name>
</gene>
<dbReference type="OrthoDB" id="192298at2157"/>
<reference evidence="4 5" key="1">
    <citation type="submission" date="2020-07" db="EMBL/GenBank/DDBJ databases">
        <title>Halosimplex litoreum sp. nov. and Halosimplex rubrum sp. nov., isolated from different salt environments.</title>
        <authorList>
            <person name="Cui H."/>
        </authorList>
    </citation>
    <scope>NUCLEOTIDE SEQUENCE [LARGE SCALE GENOMIC DNA]</scope>
    <source>
        <strain evidence="4 5">R2</strain>
    </source>
</reference>
<dbReference type="PROSITE" id="PS50157">
    <property type="entry name" value="ZINC_FINGER_C2H2_2"/>
    <property type="match status" value="1"/>
</dbReference>
<dbReference type="SMART" id="SM00507">
    <property type="entry name" value="HNHc"/>
    <property type="match status" value="1"/>
</dbReference>
<dbReference type="EMBL" id="CP058909">
    <property type="protein sequence ID" value="QLH84452.1"/>
    <property type="molecule type" value="Genomic_DNA"/>
</dbReference>
<dbReference type="Proteomes" id="UP000509346">
    <property type="component" value="Chromosome"/>
</dbReference>
<dbReference type="GO" id="GO:0003676">
    <property type="term" value="F:nucleic acid binding"/>
    <property type="evidence" value="ECO:0007669"/>
    <property type="project" value="InterPro"/>
</dbReference>
<keyword evidence="1" id="KW-0540">Nuclease</keyword>
<dbReference type="AlphaFoldDB" id="A0A7D5TW24"/>
<dbReference type="Pfam" id="PF01844">
    <property type="entry name" value="HNH"/>
    <property type="match status" value="1"/>
</dbReference>
<evidence type="ECO:0000256" key="2">
    <source>
        <dbReference type="ARBA" id="ARBA00022801"/>
    </source>
</evidence>
<dbReference type="CDD" id="cd00085">
    <property type="entry name" value="HNHc"/>
    <property type="match status" value="1"/>
</dbReference>
<dbReference type="Gene3D" id="1.10.30.50">
    <property type="match status" value="1"/>
</dbReference>